<dbReference type="Proteomes" id="UP001057452">
    <property type="component" value="Chromosome 18"/>
</dbReference>
<dbReference type="EMBL" id="CM043802">
    <property type="protein sequence ID" value="KAI4808706.1"/>
    <property type="molecule type" value="Genomic_DNA"/>
</dbReference>
<comment type="caution">
    <text evidence="1">The sequence shown here is derived from an EMBL/GenBank/DDBJ whole genome shotgun (WGS) entry which is preliminary data.</text>
</comment>
<name>A0ACB9W6G7_CHAAC</name>
<evidence type="ECO:0000313" key="1">
    <source>
        <dbReference type="EMBL" id="KAI4808706.1"/>
    </source>
</evidence>
<gene>
    <name evidence="1" type="ORF">KUCAC02_000754</name>
</gene>
<proteinExistence type="predicted"/>
<sequence length="70" mass="8424">MYVWEVRSNKIQEKEEEERVVRKREILYLPFDEKQREQIGMCDERKMWKHSDNRLDGGAAEVVGVDQNQA</sequence>
<evidence type="ECO:0000313" key="2">
    <source>
        <dbReference type="Proteomes" id="UP001057452"/>
    </source>
</evidence>
<protein>
    <submittedName>
        <fullName evidence="1">Uncharacterized protein</fullName>
    </submittedName>
</protein>
<accession>A0ACB9W6G7</accession>
<reference evidence="1" key="1">
    <citation type="submission" date="2022-05" db="EMBL/GenBank/DDBJ databases">
        <title>Chromosome-level genome of Chaenocephalus aceratus.</title>
        <authorList>
            <person name="Park H."/>
        </authorList>
    </citation>
    <scope>NUCLEOTIDE SEQUENCE</scope>
    <source>
        <strain evidence="1">KU_202001</strain>
    </source>
</reference>
<organism evidence="1 2">
    <name type="scientific">Chaenocephalus aceratus</name>
    <name type="common">Blackfin icefish</name>
    <name type="synonym">Chaenichthys aceratus</name>
    <dbReference type="NCBI Taxonomy" id="36190"/>
    <lineage>
        <taxon>Eukaryota</taxon>
        <taxon>Metazoa</taxon>
        <taxon>Chordata</taxon>
        <taxon>Craniata</taxon>
        <taxon>Vertebrata</taxon>
        <taxon>Euteleostomi</taxon>
        <taxon>Actinopterygii</taxon>
        <taxon>Neopterygii</taxon>
        <taxon>Teleostei</taxon>
        <taxon>Neoteleostei</taxon>
        <taxon>Acanthomorphata</taxon>
        <taxon>Eupercaria</taxon>
        <taxon>Perciformes</taxon>
        <taxon>Notothenioidei</taxon>
        <taxon>Channichthyidae</taxon>
        <taxon>Chaenocephalus</taxon>
    </lineage>
</organism>
<keyword evidence="2" id="KW-1185">Reference proteome</keyword>